<comment type="similarity">
    <text evidence="1 8">Belongs to the cytidylate kinase family. Type 1 subfamily.</text>
</comment>
<evidence type="ECO:0000256" key="8">
    <source>
        <dbReference type="HAMAP-Rule" id="MF_00238"/>
    </source>
</evidence>
<dbReference type="GO" id="GO:0036431">
    <property type="term" value="F:dCMP kinase activity"/>
    <property type="evidence" value="ECO:0007669"/>
    <property type="project" value="InterPro"/>
</dbReference>
<feature type="binding site" evidence="8">
    <location>
        <begin position="7"/>
        <end position="15"/>
    </location>
    <ligand>
        <name>ATP</name>
        <dbReference type="ChEBI" id="CHEBI:30616"/>
    </ligand>
</feature>
<comment type="catalytic activity">
    <reaction evidence="6 8">
        <text>dCMP + ATP = dCDP + ADP</text>
        <dbReference type="Rhea" id="RHEA:25094"/>
        <dbReference type="ChEBI" id="CHEBI:30616"/>
        <dbReference type="ChEBI" id="CHEBI:57566"/>
        <dbReference type="ChEBI" id="CHEBI:58593"/>
        <dbReference type="ChEBI" id="CHEBI:456216"/>
        <dbReference type="EC" id="2.7.4.25"/>
    </reaction>
</comment>
<dbReference type="Gene3D" id="3.40.50.300">
    <property type="entry name" value="P-loop containing nucleotide triphosphate hydrolases"/>
    <property type="match status" value="1"/>
</dbReference>
<reference evidence="10 11" key="1">
    <citation type="submission" date="2019-03" db="EMBL/GenBank/DDBJ databases">
        <title>Genomic Encyclopedia of Type Strains, Phase IV (KMG-IV): sequencing the most valuable type-strain genomes for metagenomic binning, comparative biology and taxonomic classification.</title>
        <authorList>
            <person name="Goeker M."/>
        </authorList>
    </citation>
    <scope>NUCLEOTIDE SEQUENCE [LARGE SCALE GENOMIC DNA]</scope>
    <source>
        <strain evidence="10 11">DSM 102969</strain>
    </source>
</reference>
<dbReference type="EMBL" id="SNXY01000008">
    <property type="protein sequence ID" value="TDP84318.1"/>
    <property type="molecule type" value="Genomic_DNA"/>
</dbReference>
<sequence length="208" mass="21850">MIIAIDGPAAAGKGTLAERLAAHYGLPYLDTGLLYRAIGRRMADAGADLDDPAAAGAFARALAPEHLGGDLRGREAGDLASRVAVHPPVREALVAFQRAFAARPGGAVLDGRDIGTVICPDADVKLYVTASAEVRARRRTDELLAKGRAVDYDRILAEVRERDARDSGRVVAPLRPADDAVVIDTSDLDRDGAFAAACAAVDARRTRA</sequence>
<evidence type="ECO:0000259" key="9">
    <source>
        <dbReference type="Pfam" id="PF02224"/>
    </source>
</evidence>
<feature type="domain" description="Cytidylate kinase" evidence="9">
    <location>
        <begin position="3"/>
        <end position="189"/>
    </location>
</feature>
<dbReference type="RefSeq" id="WP_126540330.1">
    <property type="nucleotide sequence ID" value="NZ_BSPM01000002.1"/>
</dbReference>
<evidence type="ECO:0000256" key="1">
    <source>
        <dbReference type="ARBA" id="ARBA00009427"/>
    </source>
</evidence>
<dbReference type="HAMAP" id="MF_00238">
    <property type="entry name" value="Cytidyl_kinase_type1"/>
    <property type="match status" value="1"/>
</dbReference>
<keyword evidence="2 8" id="KW-0808">Transferase</keyword>
<dbReference type="CDD" id="cd02020">
    <property type="entry name" value="CMPK"/>
    <property type="match status" value="1"/>
</dbReference>
<accession>A0A4V3CVY3</accession>
<dbReference type="OrthoDB" id="9807434at2"/>
<protein>
    <recommendedName>
        <fullName evidence="8">Cytidylate kinase</fullName>
        <shortName evidence="8">CK</shortName>
        <ecNumber evidence="8">2.7.4.25</ecNumber>
    </recommendedName>
    <alternativeName>
        <fullName evidence="8">Cytidine monophosphate kinase</fullName>
        <shortName evidence="8">CMP kinase</shortName>
    </alternativeName>
</protein>
<evidence type="ECO:0000256" key="3">
    <source>
        <dbReference type="ARBA" id="ARBA00022741"/>
    </source>
</evidence>
<dbReference type="InterPro" id="IPR027417">
    <property type="entry name" value="P-loop_NTPase"/>
</dbReference>
<dbReference type="Pfam" id="PF02224">
    <property type="entry name" value="Cytidylate_kin"/>
    <property type="match status" value="1"/>
</dbReference>
<dbReference type="EC" id="2.7.4.25" evidence="8"/>
<dbReference type="Proteomes" id="UP000294547">
    <property type="component" value="Unassembled WGS sequence"/>
</dbReference>
<keyword evidence="11" id="KW-1185">Reference proteome</keyword>
<dbReference type="GO" id="GO:0005737">
    <property type="term" value="C:cytoplasm"/>
    <property type="evidence" value="ECO:0007669"/>
    <property type="project" value="UniProtKB-SubCell"/>
</dbReference>
<evidence type="ECO:0000256" key="7">
    <source>
        <dbReference type="ARBA" id="ARBA00048478"/>
    </source>
</evidence>
<evidence type="ECO:0000256" key="6">
    <source>
        <dbReference type="ARBA" id="ARBA00047615"/>
    </source>
</evidence>
<evidence type="ECO:0000313" key="11">
    <source>
        <dbReference type="Proteomes" id="UP000294547"/>
    </source>
</evidence>
<keyword evidence="8" id="KW-0963">Cytoplasm</keyword>
<dbReference type="AlphaFoldDB" id="A0A4V3CVY3"/>
<comment type="subcellular location">
    <subcellularLocation>
        <location evidence="8">Cytoplasm</location>
    </subcellularLocation>
</comment>
<dbReference type="GO" id="GO:0006220">
    <property type="term" value="P:pyrimidine nucleotide metabolic process"/>
    <property type="evidence" value="ECO:0007669"/>
    <property type="project" value="UniProtKB-UniRule"/>
</dbReference>
<dbReference type="InterPro" id="IPR003136">
    <property type="entry name" value="Cytidylate_kin"/>
</dbReference>
<evidence type="ECO:0000313" key="10">
    <source>
        <dbReference type="EMBL" id="TDP84318.1"/>
    </source>
</evidence>
<dbReference type="GO" id="GO:0036430">
    <property type="term" value="F:CMP kinase activity"/>
    <property type="evidence" value="ECO:0007669"/>
    <property type="project" value="RHEA"/>
</dbReference>
<name>A0A4V3CVY3_9HYPH</name>
<dbReference type="InterPro" id="IPR011994">
    <property type="entry name" value="Cytidylate_kinase_dom"/>
</dbReference>
<keyword evidence="5 8" id="KW-0067">ATP-binding</keyword>
<dbReference type="GO" id="GO:0005524">
    <property type="term" value="F:ATP binding"/>
    <property type="evidence" value="ECO:0007669"/>
    <property type="project" value="UniProtKB-UniRule"/>
</dbReference>
<evidence type="ECO:0000256" key="4">
    <source>
        <dbReference type="ARBA" id="ARBA00022777"/>
    </source>
</evidence>
<evidence type="ECO:0000256" key="2">
    <source>
        <dbReference type="ARBA" id="ARBA00022679"/>
    </source>
</evidence>
<keyword evidence="4 8" id="KW-0418">Kinase</keyword>
<organism evidence="10 11">
    <name type="scientific">Oharaeibacter diazotrophicus</name>
    <dbReference type="NCBI Taxonomy" id="1920512"/>
    <lineage>
        <taxon>Bacteria</taxon>
        <taxon>Pseudomonadati</taxon>
        <taxon>Pseudomonadota</taxon>
        <taxon>Alphaproteobacteria</taxon>
        <taxon>Hyphomicrobiales</taxon>
        <taxon>Pleomorphomonadaceae</taxon>
        <taxon>Oharaeibacter</taxon>
    </lineage>
</organism>
<comment type="catalytic activity">
    <reaction evidence="7 8">
        <text>CMP + ATP = CDP + ADP</text>
        <dbReference type="Rhea" id="RHEA:11600"/>
        <dbReference type="ChEBI" id="CHEBI:30616"/>
        <dbReference type="ChEBI" id="CHEBI:58069"/>
        <dbReference type="ChEBI" id="CHEBI:60377"/>
        <dbReference type="ChEBI" id="CHEBI:456216"/>
        <dbReference type="EC" id="2.7.4.25"/>
    </reaction>
</comment>
<dbReference type="SUPFAM" id="SSF52540">
    <property type="entry name" value="P-loop containing nucleoside triphosphate hydrolases"/>
    <property type="match status" value="1"/>
</dbReference>
<comment type="caution">
    <text evidence="10">The sequence shown here is derived from an EMBL/GenBank/DDBJ whole genome shotgun (WGS) entry which is preliminary data.</text>
</comment>
<proteinExistence type="inferred from homology"/>
<evidence type="ECO:0000256" key="5">
    <source>
        <dbReference type="ARBA" id="ARBA00022840"/>
    </source>
</evidence>
<gene>
    <name evidence="8" type="primary">cmk</name>
    <name evidence="10" type="ORF">EDD54_2924</name>
</gene>
<keyword evidence="3 8" id="KW-0547">Nucleotide-binding</keyword>